<proteinExistence type="predicted"/>
<dbReference type="OrthoDB" id="1737200at2759"/>
<keyword evidence="3 4" id="KW-0862">Zinc</keyword>
<feature type="zinc finger region" description="TRAF-type" evidence="4">
    <location>
        <begin position="284"/>
        <end position="335"/>
    </location>
</feature>
<keyword evidence="7" id="KW-1185">Reference proteome</keyword>
<name>A0A9Q0GSZ3_9MAGN</name>
<dbReference type="GO" id="GO:0008270">
    <property type="term" value="F:zinc ion binding"/>
    <property type="evidence" value="ECO:0007669"/>
    <property type="project" value="UniProtKB-KW"/>
</dbReference>
<evidence type="ECO:0000256" key="1">
    <source>
        <dbReference type="ARBA" id="ARBA00022723"/>
    </source>
</evidence>
<dbReference type="AlphaFoldDB" id="A0A9Q0GSZ3"/>
<dbReference type="EMBL" id="JAMYWD010000012">
    <property type="protein sequence ID" value="KAJ4951462.1"/>
    <property type="molecule type" value="Genomic_DNA"/>
</dbReference>
<evidence type="ECO:0000256" key="2">
    <source>
        <dbReference type="ARBA" id="ARBA00022771"/>
    </source>
</evidence>
<reference evidence="6" key="1">
    <citation type="journal article" date="2023" name="Plant J.">
        <title>The genome of the king protea, Protea cynaroides.</title>
        <authorList>
            <person name="Chang J."/>
            <person name="Duong T.A."/>
            <person name="Schoeman C."/>
            <person name="Ma X."/>
            <person name="Roodt D."/>
            <person name="Barker N."/>
            <person name="Li Z."/>
            <person name="Van de Peer Y."/>
            <person name="Mizrachi E."/>
        </authorList>
    </citation>
    <scope>NUCLEOTIDE SEQUENCE</scope>
    <source>
        <tissue evidence="6">Young leaves</tissue>
    </source>
</reference>
<comment type="caution">
    <text evidence="6">The sequence shown here is derived from an EMBL/GenBank/DDBJ whole genome shotgun (WGS) entry which is preliminary data.</text>
</comment>
<dbReference type="Proteomes" id="UP001141806">
    <property type="component" value="Unassembled WGS sequence"/>
</dbReference>
<dbReference type="Gene3D" id="3.30.40.10">
    <property type="entry name" value="Zinc/RING finger domain, C3HC4 (zinc finger)"/>
    <property type="match status" value="1"/>
</dbReference>
<evidence type="ECO:0000313" key="7">
    <source>
        <dbReference type="Proteomes" id="UP001141806"/>
    </source>
</evidence>
<sequence length="437" mass="49215">MYNNSIVFSGRIFDIRKRAAVLREQGRFLSHSTKILSHFSGDPDLGPQAPLLSLWEEGIADDRKRCHFRMDPPTTDLGPNMEIEEMKDGGPSFHCDLVDSEVVHKIAQVLLPGLATACVDNITGDPFRNPASVAVDIRKEMVDYLTLRSETYVAEAVIQDDDPDAQTSDHPTDIISDFVDDFAISKRNLFSRVSGWLLSERREDKIDDLVQEMEINGFWLMDIRAAIAKNLLKNVDFKTIYHCKMKFYTAEELADHSSMCIFRSMNCTNEGCSSYFCAVHSDKHDAVCPYKILPCEQKCSESIVRREMDRHCITVCPMKLVNCPFHLVGCQYSIPHCGIDKHLSEFLHSHLLNVLEAIHKGGHWEDLNHRAELLEKSSSLDLLLAARDVKSLTFAVKELEAKLGPLESSISIKDTDAATTLAQESNETGNEVHSLDN</sequence>
<dbReference type="PANTHER" id="PTHR10131:SF161">
    <property type="entry name" value="F26K24.24 PROTEIN"/>
    <property type="match status" value="1"/>
</dbReference>
<dbReference type="InterPro" id="IPR013083">
    <property type="entry name" value="Znf_RING/FYVE/PHD"/>
</dbReference>
<dbReference type="PROSITE" id="PS50145">
    <property type="entry name" value="ZF_TRAF"/>
    <property type="match status" value="1"/>
</dbReference>
<protein>
    <recommendedName>
        <fullName evidence="5">TRAF-type domain-containing protein</fullName>
    </recommendedName>
</protein>
<gene>
    <name evidence="6" type="ORF">NE237_028294</name>
</gene>
<dbReference type="InterPro" id="IPR001293">
    <property type="entry name" value="Znf_TRAF"/>
</dbReference>
<organism evidence="6 7">
    <name type="scientific">Protea cynaroides</name>
    <dbReference type="NCBI Taxonomy" id="273540"/>
    <lineage>
        <taxon>Eukaryota</taxon>
        <taxon>Viridiplantae</taxon>
        <taxon>Streptophyta</taxon>
        <taxon>Embryophyta</taxon>
        <taxon>Tracheophyta</taxon>
        <taxon>Spermatophyta</taxon>
        <taxon>Magnoliopsida</taxon>
        <taxon>Proteales</taxon>
        <taxon>Proteaceae</taxon>
        <taxon>Protea</taxon>
    </lineage>
</organism>
<evidence type="ECO:0000256" key="3">
    <source>
        <dbReference type="ARBA" id="ARBA00022833"/>
    </source>
</evidence>
<keyword evidence="2 4" id="KW-0863">Zinc-finger</keyword>
<dbReference type="Pfam" id="PF02176">
    <property type="entry name" value="zf-TRAF"/>
    <property type="match status" value="1"/>
</dbReference>
<evidence type="ECO:0000259" key="5">
    <source>
        <dbReference type="PROSITE" id="PS50145"/>
    </source>
</evidence>
<evidence type="ECO:0000313" key="6">
    <source>
        <dbReference type="EMBL" id="KAJ4951462.1"/>
    </source>
</evidence>
<evidence type="ECO:0000256" key="4">
    <source>
        <dbReference type="PROSITE-ProRule" id="PRU00207"/>
    </source>
</evidence>
<feature type="domain" description="TRAF-type" evidence="5">
    <location>
        <begin position="284"/>
        <end position="335"/>
    </location>
</feature>
<accession>A0A9Q0GSZ3</accession>
<dbReference type="PANTHER" id="PTHR10131">
    <property type="entry name" value="TNF RECEPTOR ASSOCIATED FACTOR"/>
    <property type="match status" value="1"/>
</dbReference>
<keyword evidence="1 4" id="KW-0479">Metal-binding</keyword>